<evidence type="ECO:0000313" key="1">
    <source>
        <dbReference type="EMBL" id="KAJ0979830.1"/>
    </source>
</evidence>
<dbReference type="AlphaFoldDB" id="A0A9D5HKC1"/>
<evidence type="ECO:0000313" key="2">
    <source>
        <dbReference type="Proteomes" id="UP001085076"/>
    </source>
</evidence>
<organism evidence="1 2">
    <name type="scientific">Dioscorea zingiberensis</name>
    <dbReference type="NCBI Taxonomy" id="325984"/>
    <lineage>
        <taxon>Eukaryota</taxon>
        <taxon>Viridiplantae</taxon>
        <taxon>Streptophyta</taxon>
        <taxon>Embryophyta</taxon>
        <taxon>Tracheophyta</taxon>
        <taxon>Spermatophyta</taxon>
        <taxon>Magnoliopsida</taxon>
        <taxon>Liliopsida</taxon>
        <taxon>Dioscoreales</taxon>
        <taxon>Dioscoreaceae</taxon>
        <taxon>Dioscorea</taxon>
    </lineage>
</organism>
<sequence length="161" mass="16731">MTEILEDGILALDHELELLDELLGERVPLFIELPELVERGLGVMAVLQEDDGLADEEFGLAGLLEAVLDGGEETDGVVVAVEVVCDEVNQIGVGGDLVFELADVVKGLAVDIKECGGGIVEGVEGERVVFGGVGGHPRDHAACALREHRGEVLLGGGGVVV</sequence>
<gene>
    <name evidence="1" type="ORF">J5N97_015304</name>
</gene>
<comment type="caution">
    <text evidence="1">The sequence shown here is derived from an EMBL/GenBank/DDBJ whole genome shotgun (WGS) entry which is preliminary data.</text>
</comment>
<protein>
    <submittedName>
        <fullName evidence="1">Uncharacterized protein</fullName>
    </submittedName>
</protein>
<accession>A0A9D5HKC1</accession>
<name>A0A9D5HKC1_9LILI</name>
<reference evidence="1" key="1">
    <citation type="submission" date="2021-03" db="EMBL/GenBank/DDBJ databases">
        <authorList>
            <person name="Li Z."/>
            <person name="Yang C."/>
        </authorList>
    </citation>
    <scope>NUCLEOTIDE SEQUENCE</scope>
    <source>
        <strain evidence="1">Dzin_1.0</strain>
        <tissue evidence="1">Leaf</tissue>
    </source>
</reference>
<keyword evidence="2" id="KW-1185">Reference proteome</keyword>
<dbReference type="Proteomes" id="UP001085076">
    <property type="component" value="Miscellaneous, Linkage group lg03"/>
</dbReference>
<dbReference type="EMBL" id="JAGGNH010000003">
    <property type="protein sequence ID" value="KAJ0979830.1"/>
    <property type="molecule type" value="Genomic_DNA"/>
</dbReference>
<proteinExistence type="predicted"/>
<reference evidence="1" key="2">
    <citation type="journal article" date="2022" name="Hortic Res">
        <title>The genome of Dioscorea zingiberensis sheds light on the biosynthesis, origin and evolution of the medicinally important diosgenin saponins.</title>
        <authorList>
            <person name="Li Y."/>
            <person name="Tan C."/>
            <person name="Li Z."/>
            <person name="Guo J."/>
            <person name="Li S."/>
            <person name="Chen X."/>
            <person name="Wang C."/>
            <person name="Dai X."/>
            <person name="Yang H."/>
            <person name="Song W."/>
            <person name="Hou L."/>
            <person name="Xu J."/>
            <person name="Tong Z."/>
            <person name="Xu A."/>
            <person name="Yuan X."/>
            <person name="Wang W."/>
            <person name="Yang Q."/>
            <person name="Chen L."/>
            <person name="Sun Z."/>
            <person name="Wang K."/>
            <person name="Pan B."/>
            <person name="Chen J."/>
            <person name="Bao Y."/>
            <person name="Liu F."/>
            <person name="Qi X."/>
            <person name="Gang D.R."/>
            <person name="Wen J."/>
            <person name="Li J."/>
        </authorList>
    </citation>
    <scope>NUCLEOTIDE SEQUENCE</scope>
    <source>
        <strain evidence="1">Dzin_1.0</strain>
    </source>
</reference>